<evidence type="ECO:0000313" key="1">
    <source>
        <dbReference type="EMBL" id="ODN97896.1"/>
    </source>
</evidence>
<dbReference type="AlphaFoldDB" id="A0A1E3JCQ7"/>
<evidence type="ECO:0000313" key="2">
    <source>
        <dbReference type="Proteomes" id="UP000095149"/>
    </source>
</evidence>
<gene>
    <name evidence="1" type="ORF">I350_07531</name>
</gene>
<accession>A0A1E3JCQ7</accession>
<protein>
    <submittedName>
        <fullName evidence="1">Uncharacterized protein</fullName>
    </submittedName>
</protein>
<reference evidence="1 2" key="1">
    <citation type="submission" date="2016-06" db="EMBL/GenBank/DDBJ databases">
        <title>Evolution of pathogenesis and genome organization in the Tremellales.</title>
        <authorList>
            <person name="Cuomo C."/>
            <person name="Litvintseva A."/>
            <person name="Heitman J."/>
            <person name="Chen Y."/>
            <person name="Sun S."/>
            <person name="Springer D."/>
            <person name="Dromer F."/>
            <person name="Young S."/>
            <person name="Zeng Q."/>
            <person name="Chapman S."/>
            <person name="Gujja S."/>
            <person name="Saif S."/>
            <person name="Birren B."/>
        </authorList>
    </citation>
    <scope>NUCLEOTIDE SEQUENCE [LARGE SCALE GENOMIC DNA]</scope>
    <source>
        <strain evidence="1 2">CBS 6273</strain>
    </source>
</reference>
<comment type="caution">
    <text evidence="1">The sequence shown here is derived from an EMBL/GenBank/DDBJ whole genome shotgun (WGS) entry which is preliminary data.</text>
</comment>
<proteinExistence type="predicted"/>
<sequence length="205" mass="22959">MSLVGNHLGGSYGQGQFFPYVRTVVVEKALIPNRPTWAGWEQLPPLPSVENVVYQRGPTWSVERSRKDCAMVHNALIEKLCCSATRLYLSTPRYASSEDSLQRIPFLPNVHTLVLKGQAADMEDHDLVGVKLENDAVSAWCYNIREVHLLLWGDIEYPYGPLDHIGWPNKSGVTYHHLMELFGALSAPLSAFYYGRAASSILSEI</sequence>
<name>A0A1E3JCQ7_9TREE</name>
<organism evidence="1 2">
    <name type="scientific">Cryptococcus amylolentus CBS 6273</name>
    <dbReference type="NCBI Taxonomy" id="1296118"/>
    <lineage>
        <taxon>Eukaryota</taxon>
        <taxon>Fungi</taxon>
        <taxon>Dikarya</taxon>
        <taxon>Basidiomycota</taxon>
        <taxon>Agaricomycotina</taxon>
        <taxon>Tremellomycetes</taxon>
        <taxon>Tremellales</taxon>
        <taxon>Cryptococcaceae</taxon>
        <taxon>Cryptococcus</taxon>
    </lineage>
</organism>
<dbReference type="EMBL" id="MEKH01000013">
    <property type="protein sequence ID" value="ODN97896.1"/>
    <property type="molecule type" value="Genomic_DNA"/>
</dbReference>
<dbReference type="Proteomes" id="UP000095149">
    <property type="component" value="Unassembled WGS sequence"/>
</dbReference>